<sequence length="236" mass="28000">MKIITWNCNMAFRKKADVILPHHPDILIVPECEHPDKIIFSNTYATPTNTYWYGQNKNKGFAIFSFGDLKIKLLNHNPDFKYILPLNIYNDKISLTVLAIWAQKPDNHDCYTEQIWNAIHFYHILLHHENIILAGDFNSNSIWDKPKRIYNHTNLVELLKTKNILSSYHHFHNQIQGKEKHSTLFMHRKIERPYHIDYCFVSKNLINKIKQVEVGAYEPWTKYSDHTPLIVDFDLN</sequence>
<dbReference type="InterPro" id="IPR005135">
    <property type="entry name" value="Endo/exonuclease/phosphatase"/>
</dbReference>
<dbReference type="InterPro" id="IPR036691">
    <property type="entry name" value="Endo/exonu/phosph_ase_sf"/>
</dbReference>
<dbReference type="Gene3D" id="3.60.10.10">
    <property type="entry name" value="Endonuclease/exonuclease/phosphatase"/>
    <property type="match status" value="1"/>
</dbReference>
<feature type="domain" description="Endonuclease/exonuclease/phosphatase" evidence="1">
    <location>
        <begin position="4"/>
        <end position="226"/>
    </location>
</feature>
<gene>
    <name evidence="2" type="ORF">BC659_2997</name>
</gene>
<evidence type="ECO:0000313" key="2">
    <source>
        <dbReference type="EMBL" id="TDO25455.1"/>
    </source>
</evidence>
<accession>A0A4R6IU99</accession>
<dbReference type="OrthoDB" id="583592at2"/>
<comment type="caution">
    <text evidence="2">The sequence shown here is derived from an EMBL/GenBank/DDBJ whole genome shotgun (WGS) entry which is preliminary data.</text>
</comment>
<organism evidence="2 3">
    <name type="scientific">Sediminibacterium goheungense</name>
    <dbReference type="NCBI Taxonomy" id="1086393"/>
    <lineage>
        <taxon>Bacteria</taxon>
        <taxon>Pseudomonadati</taxon>
        <taxon>Bacteroidota</taxon>
        <taxon>Chitinophagia</taxon>
        <taxon>Chitinophagales</taxon>
        <taxon>Chitinophagaceae</taxon>
        <taxon>Sediminibacterium</taxon>
    </lineage>
</organism>
<dbReference type="EMBL" id="SNWP01000013">
    <property type="protein sequence ID" value="TDO25455.1"/>
    <property type="molecule type" value="Genomic_DNA"/>
</dbReference>
<dbReference type="Proteomes" id="UP000295741">
    <property type="component" value="Unassembled WGS sequence"/>
</dbReference>
<keyword evidence="2" id="KW-0269">Exonuclease</keyword>
<protein>
    <submittedName>
        <fullName evidence="2">Exonuclease III</fullName>
    </submittedName>
</protein>
<dbReference type="Pfam" id="PF03372">
    <property type="entry name" value="Exo_endo_phos"/>
    <property type="match status" value="1"/>
</dbReference>
<keyword evidence="2" id="KW-0540">Nuclease</keyword>
<dbReference type="SUPFAM" id="SSF56219">
    <property type="entry name" value="DNase I-like"/>
    <property type="match status" value="1"/>
</dbReference>
<evidence type="ECO:0000313" key="3">
    <source>
        <dbReference type="Proteomes" id="UP000295741"/>
    </source>
</evidence>
<keyword evidence="3" id="KW-1185">Reference proteome</keyword>
<name>A0A4R6IU99_9BACT</name>
<evidence type="ECO:0000259" key="1">
    <source>
        <dbReference type="Pfam" id="PF03372"/>
    </source>
</evidence>
<dbReference type="RefSeq" id="WP_133475564.1">
    <property type="nucleotide sequence ID" value="NZ_SNWP01000013.1"/>
</dbReference>
<proteinExistence type="predicted"/>
<reference evidence="2 3" key="1">
    <citation type="submission" date="2019-03" db="EMBL/GenBank/DDBJ databases">
        <title>Genomic Encyclopedia of Archaeal and Bacterial Type Strains, Phase II (KMG-II): from individual species to whole genera.</title>
        <authorList>
            <person name="Goeker M."/>
        </authorList>
    </citation>
    <scope>NUCLEOTIDE SEQUENCE [LARGE SCALE GENOMIC DNA]</scope>
    <source>
        <strain evidence="2 3">DSM 28323</strain>
    </source>
</reference>
<dbReference type="GO" id="GO:0004527">
    <property type="term" value="F:exonuclease activity"/>
    <property type="evidence" value="ECO:0007669"/>
    <property type="project" value="UniProtKB-KW"/>
</dbReference>
<keyword evidence="2" id="KW-0378">Hydrolase</keyword>
<dbReference type="AlphaFoldDB" id="A0A4R6IU99"/>